<comment type="caution">
    <text evidence="1">The sequence shown here is derived from an EMBL/GenBank/DDBJ whole genome shotgun (WGS) entry which is preliminary data.</text>
</comment>
<protein>
    <submittedName>
        <fullName evidence="1">Uncharacterized protein</fullName>
    </submittedName>
</protein>
<dbReference type="EMBL" id="JAMZIH010008660">
    <property type="protein sequence ID" value="KAJ1671625.1"/>
    <property type="molecule type" value="Genomic_DNA"/>
</dbReference>
<name>A0ACC1H8A4_9FUNG</name>
<gene>
    <name evidence="1" type="ORF">EV182_007527</name>
</gene>
<feature type="non-terminal residue" evidence="1">
    <location>
        <position position="236"/>
    </location>
</feature>
<dbReference type="Proteomes" id="UP001145114">
    <property type="component" value="Unassembled WGS sequence"/>
</dbReference>
<evidence type="ECO:0000313" key="2">
    <source>
        <dbReference type="Proteomes" id="UP001145114"/>
    </source>
</evidence>
<proteinExistence type="predicted"/>
<evidence type="ECO:0000313" key="1">
    <source>
        <dbReference type="EMBL" id="KAJ1671625.1"/>
    </source>
</evidence>
<accession>A0ACC1H8A4</accession>
<keyword evidence="2" id="KW-1185">Reference proteome</keyword>
<reference evidence="1" key="1">
    <citation type="submission" date="2022-06" db="EMBL/GenBank/DDBJ databases">
        <title>Phylogenomic reconstructions and comparative analyses of Kickxellomycotina fungi.</title>
        <authorList>
            <person name="Reynolds N.K."/>
            <person name="Stajich J.E."/>
            <person name="Barry K."/>
            <person name="Grigoriev I.V."/>
            <person name="Crous P."/>
            <person name="Smith M.E."/>
        </authorList>
    </citation>
    <scope>NUCLEOTIDE SEQUENCE</scope>
    <source>
        <strain evidence="1">RSA 2271</strain>
    </source>
</reference>
<sequence length="236" mass="25301">MAETVFVENPNGENTVCLLRSINHIDMAHTDIPTPRAHEVQINVKVTGICGSDVHYWKRGAIGDFVVKKPMILGHESAGIVTAVGNEVTGLKVGDRVALEPGWPCFGRGCSHCREGNYNLCPMMKFAATPPYHGTLANYVCQPAEFCYKLPDCVSLEEGALVEPLSVAVQAVEQAAIVQIGHPVLVMGAGPVGLLTALCAQAAGASPVMVTDIDEFRLKFACERGVNKTYLIDPKL</sequence>
<organism evidence="1 2">
    <name type="scientific">Spiromyces aspiralis</name>
    <dbReference type="NCBI Taxonomy" id="68401"/>
    <lineage>
        <taxon>Eukaryota</taxon>
        <taxon>Fungi</taxon>
        <taxon>Fungi incertae sedis</taxon>
        <taxon>Zoopagomycota</taxon>
        <taxon>Kickxellomycotina</taxon>
        <taxon>Kickxellomycetes</taxon>
        <taxon>Kickxellales</taxon>
        <taxon>Kickxellaceae</taxon>
        <taxon>Spiromyces</taxon>
    </lineage>
</organism>